<evidence type="ECO:0008006" key="5">
    <source>
        <dbReference type="Google" id="ProtNLM"/>
    </source>
</evidence>
<feature type="transmembrane region" description="Helical" evidence="2">
    <location>
        <begin position="50"/>
        <end position="71"/>
    </location>
</feature>
<reference evidence="3" key="1">
    <citation type="submission" date="2022-08" db="EMBL/GenBank/DDBJ databases">
        <title>Complete genome sequence of 14 non-tuberculosis mycobacteria type-strains.</title>
        <authorList>
            <person name="Igarashi Y."/>
            <person name="Osugi A."/>
            <person name="Mitarai S."/>
        </authorList>
    </citation>
    <scope>NUCLEOTIDE SEQUENCE</scope>
    <source>
        <strain evidence="3">DSM 45575</strain>
    </source>
</reference>
<keyword evidence="2" id="KW-1133">Transmembrane helix</keyword>
<keyword evidence="2" id="KW-0812">Transmembrane</keyword>
<dbReference type="EMBL" id="CP092365">
    <property type="protein sequence ID" value="ULN52655.1"/>
    <property type="molecule type" value="Genomic_DNA"/>
</dbReference>
<name>A0ABY3TY86_9MYCO</name>
<keyword evidence="2" id="KW-0472">Membrane</keyword>
<sequence length="283" mass="29537">MRFNPPPNWPPPPPGWAPEPGWQPDPAWGPPPPGWPLWVPDAPPRRAATAVWAGLIGLVVIVAAVVAVVLVTRGGPAETASPAGPQSHAPAEQPALTELSTSLLVDKSAFPALGTDADWSSSVTDAPTRSDESAVRVSPPECKEFFADDSYTSRAFARLGDVTAGEEVLVRLDLGAKKFDTAEYLDTCRSVTATGGDAGDTTVATRPLDLTDLPDWATAYTVDLRSGTGAAAMEVSARLITGYYRGLKVEVESNHLGSGSGSVDDDALVALFNAQVDKLAAAP</sequence>
<dbReference type="Proteomes" id="UP001055200">
    <property type="component" value="Chromosome"/>
</dbReference>
<proteinExistence type="predicted"/>
<evidence type="ECO:0000313" key="4">
    <source>
        <dbReference type="Proteomes" id="UP001055200"/>
    </source>
</evidence>
<evidence type="ECO:0000256" key="2">
    <source>
        <dbReference type="SAM" id="Phobius"/>
    </source>
</evidence>
<accession>A0ABY3TY86</accession>
<feature type="region of interest" description="Disordered" evidence="1">
    <location>
        <begin position="1"/>
        <end position="35"/>
    </location>
</feature>
<protein>
    <recommendedName>
        <fullName evidence="5">Sensor domain-containing protein</fullName>
    </recommendedName>
</protein>
<organism evidence="3 4">
    <name type="scientific">Mycolicibacillus parakoreensis</name>
    <dbReference type="NCBI Taxonomy" id="1069221"/>
    <lineage>
        <taxon>Bacteria</taxon>
        <taxon>Bacillati</taxon>
        <taxon>Actinomycetota</taxon>
        <taxon>Actinomycetes</taxon>
        <taxon>Mycobacteriales</taxon>
        <taxon>Mycobacteriaceae</taxon>
        <taxon>Mycolicibacillus</taxon>
    </lineage>
</organism>
<keyword evidence="4" id="KW-1185">Reference proteome</keyword>
<dbReference type="RefSeq" id="WP_240170927.1">
    <property type="nucleotide sequence ID" value="NZ_CP092365.1"/>
</dbReference>
<evidence type="ECO:0000313" key="3">
    <source>
        <dbReference type="EMBL" id="ULN52655.1"/>
    </source>
</evidence>
<evidence type="ECO:0000256" key="1">
    <source>
        <dbReference type="SAM" id="MobiDB-lite"/>
    </source>
</evidence>
<gene>
    <name evidence="3" type="ORF">MIU77_17780</name>
</gene>